<dbReference type="Pfam" id="PF13302">
    <property type="entry name" value="Acetyltransf_3"/>
    <property type="match status" value="1"/>
</dbReference>
<keyword evidence="2" id="KW-0012">Acyltransferase</keyword>
<dbReference type="Gene3D" id="3.40.630.30">
    <property type="match status" value="1"/>
</dbReference>
<evidence type="ECO:0000259" key="1">
    <source>
        <dbReference type="PROSITE" id="PS51186"/>
    </source>
</evidence>
<comment type="caution">
    <text evidence="2">The sequence shown here is derived from an EMBL/GenBank/DDBJ whole genome shotgun (WGS) entry which is preliminary data.</text>
</comment>
<keyword evidence="3" id="KW-1185">Reference proteome</keyword>
<reference evidence="2 3" key="1">
    <citation type="submission" date="2016-01" db="EMBL/GenBank/DDBJ databases">
        <title>Draft genome sequences of Microbacterium laevaniformans LCDC 91-0039 and the type strain of Microbacterium hominis LCDC 84-209.</title>
        <authorList>
            <person name="Bernier A.-M."/>
            <person name="Bernard K."/>
        </authorList>
    </citation>
    <scope>NUCLEOTIDE SEQUENCE [LARGE SCALE GENOMIC DNA]</scope>
    <source>
        <strain evidence="2 3">LCDC 91-0039</strain>
    </source>
</reference>
<accession>A0A150HIQ4</accession>
<dbReference type="CDD" id="cd04301">
    <property type="entry name" value="NAT_SF"/>
    <property type="match status" value="1"/>
</dbReference>
<dbReference type="PATRIC" id="fig|36807.3.peg.360"/>
<dbReference type="Proteomes" id="UP000075357">
    <property type="component" value="Unassembled WGS sequence"/>
</dbReference>
<dbReference type="GO" id="GO:0008999">
    <property type="term" value="F:protein-N-terminal-alanine acetyltransferase activity"/>
    <property type="evidence" value="ECO:0007669"/>
    <property type="project" value="TreeGrafter"/>
</dbReference>
<dbReference type="STRING" id="36807.Mlaev_00344"/>
<name>A0A150HIQ4_9MICO</name>
<gene>
    <name evidence="2" type="primary">rimL</name>
    <name evidence="2" type="ORF">Mlaev_00344</name>
</gene>
<dbReference type="InterPro" id="IPR000182">
    <property type="entry name" value="GNAT_dom"/>
</dbReference>
<dbReference type="GO" id="GO:1990189">
    <property type="term" value="F:protein N-terminal-serine acetyltransferase activity"/>
    <property type="evidence" value="ECO:0007669"/>
    <property type="project" value="TreeGrafter"/>
</dbReference>
<protein>
    <submittedName>
        <fullName evidence="2">Ribosomal-protein-serine acetyltransferase</fullName>
        <ecNumber evidence="2">2.3.1.-</ecNumber>
    </submittedName>
</protein>
<dbReference type="PANTHER" id="PTHR43441:SF10">
    <property type="entry name" value="ACETYLTRANSFERASE"/>
    <property type="match status" value="1"/>
</dbReference>
<dbReference type="PROSITE" id="PS51186">
    <property type="entry name" value="GNAT"/>
    <property type="match status" value="1"/>
</dbReference>
<dbReference type="EMBL" id="LRAD01000015">
    <property type="protein sequence ID" value="KXZ61648.1"/>
    <property type="molecule type" value="Genomic_DNA"/>
</dbReference>
<organism evidence="2 3">
    <name type="scientific">Microbacterium laevaniformans</name>
    <dbReference type="NCBI Taxonomy" id="36807"/>
    <lineage>
        <taxon>Bacteria</taxon>
        <taxon>Bacillati</taxon>
        <taxon>Actinomycetota</taxon>
        <taxon>Actinomycetes</taxon>
        <taxon>Micrococcales</taxon>
        <taxon>Microbacteriaceae</taxon>
        <taxon>Microbacterium</taxon>
    </lineage>
</organism>
<feature type="domain" description="N-acetyltransferase" evidence="1">
    <location>
        <begin position="3"/>
        <end position="159"/>
    </location>
</feature>
<evidence type="ECO:0000313" key="3">
    <source>
        <dbReference type="Proteomes" id="UP000075357"/>
    </source>
</evidence>
<dbReference type="SUPFAM" id="SSF55729">
    <property type="entry name" value="Acyl-CoA N-acyltransferases (Nat)"/>
    <property type="match status" value="1"/>
</dbReference>
<dbReference type="PANTHER" id="PTHR43441">
    <property type="entry name" value="RIBOSOMAL-PROTEIN-SERINE ACETYLTRANSFERASE"/>
    <property type="match status" value="1"/>
</dbReference>
<dbReference type="GO" id="GO:0005737">
    <property type="term" value="C:cytoplasm"/>
    <property type="evidence" value="ECO:0007669"/>
    <property type="project" value="TreeGrafter"/>
</dbReference>
<dbReference type="RefSeq" id="WP_005053911.1">
    <property type="nucleotide sequence ID" value="NZ_BAABEE010000001.1"/>
</dbReference>
<dbReference type="InterPro" id="IPR051908">
    <property type="entry name" value="Ribosomal_N-acetyltransferase"/>
</dbReference>
<dbReference type="EC" id="2.3.1.-" evidence="2"/>
<dbReference type="InterPro" id="IPR016181">
    <property type="entry name" value="Acyl_CoA_acyltransferase"/>
</dbReference>
<sequence>MSVSLRPWNSRDASALSEAFQSTSDLATQFGGADLSTRAAAEAFIDQSLRFDEHVKNWAVVEDGVAIGNVGASAIEFRHETAWMYYWLAAEARGKGYVTGALIVVSDWAFENGLHRLELGHRVNNPASCRVATAAGFLAEGIEREKLRYGNVRYDVETHARLVTDPAPTTNLALPIAE</sequence>
<evidence type="ECO:0000313" key="2">
    <source>
        <dbReference type="EMBL" id="KXZ61648.1"/>
    </source>
</evidence>
<proteinExistence type="predicted"/>
<keyword evidence="2" id="KW-0808">Transferase</keyword>
<dbReference type="AlphaFoldDB" id="A0A150HIQ4"/>